<dbReference type="GO" id="GO:0003735">
    <property type="term" value="F:structural constituent of ribosome"/>
    <property type="evidence" value="ECO:0007669"/>
    <property type="project" value="InterPro"/>
</dbReference>
<dbReference type="SUPFAM" id="SSF50104">
    <property type="entry name" value="Translation proteins SH3-like domain"/>
    <property type="match status" value="1"/>
</dbReference>
<dbReference type="Pfam" id="PF00467">
    <property type="entry name" value="KOW"/>
    <property type="match status" value="1"/>
</dbReference>
<evidence type="ECO:0000313" key="8">
    <source>
        <dbReference type="Proteomes" id="UP000176915"/>
    </source>
</evidence>
<evidence type="ECO:0000256" key="2">
    <source>
        <dbReference type="ARBA" id="ARBA00022980"/>
    </source>
</evidence>
<dbReference type="InterPro" id="IPR003256">
    <property type="entry name" value="Ribosomal_uL24"/>
</dbReference>
<dbReference type="InterPro" id="IPR057264">
    <property type="entry name" value="Ribosomal_uL24_C"/>
</dbReference>
<dbReference type="InterPro" id="IPR008991">
    <property type="entry name" value="Translation_prot_SH3-like_sf"/>
</dbReference>
<dbReference type="PANTHER" id="PTHR12903">
    <property type="entry name" value="MITOCHONDRIAL RIBOSOMAL PROTEIN L24"/>
    <property type="match status" value="1"/>
</dbReference>
<dbReference type="Pfam" id="PF17136">
    <property type="entry name" value="ribosomal_L24"/>
    <property type="match status" value="1"/>
</dbReference>
<keyword evidence="5" id="KW-0694">RNA-binding</keyword>
<evidence type="ECO:0000259" key="6">
    <source>
        <dbReference type="SMART" id="SM00739"/>
    </source>
</evidence>
<organism evidence="7 8">
    <name type="scientific">Candidatus Falkowbacteria bacterium RIFCSPLOWO2_12_FULL_45_13</name>
    <dbReference type="NCBI Taxonomy" id="1797991"/>
    <lineage>
        <taxon>Bacteria</taxon>
        <taxon>Candidatus Falkowiibacteriota</taxon>
    </lineage>
</organism>
<dbReference type="CDD" id="cd06089">
    <property type="entry name" value="KOW_RPL26"/>
    <property type="match status" value="1"/>
</dbReference>
<evidence type="ECO:0000256" key="4">
    <source>
        <dbReference type="ARBA" id="ARBA00035206"/>
    </source>
</evidence>
<evidence type="ECO:0000313" key="7">
    <source>
        <dbReference type="EMBL" id="OGF31361.1"/>
    </source>
</evidence>
<name>A0A1F5SYQ1_9BACT</name>
<comment type="subunit">
    <text evidence="5">Part of the 50S ribosomal subunit.</text>
</comment>
<dbReference type="InterPro" id="IPR005824">
    <property type="entry name" value="KOW"/>
</dbReference>
<protein>
    <recommendedName>
        <fullName evidence="4 5">Large ribosomal subunit protein uL24</fullName>
    </recommendedName>
</protein>
<comment type="function">
    <text evidence="5">One of the proteins that surrounds the polypeptide exit tunnel on the outside of the subunit.</text>
</comment>
<gene>
    <name evidence="5" type="primary">rplX</name>
    <name evidence="7" type="ORF">A3H09_00110</name>
</gene>
<comment type="similarity">
    <text evidence="1 5">Belongs to the universal ribosomal protein uL24 family.</text>
</comment>
<reference evidence="7 8" key="1">
    <citation type="journal article" date="2016" name="Nat. Commun.">
        <title>Thousands of microbial genomes shed light on interconnected biogeochemical processes in an aquifer system.</title>
        <authorList>
            <person name="Anantharaman K."/>
            <person name="Brown C.T."/>
            <person name="Hug L.A."/>
            <person name="Sharon I."/>
            <person name="Castelle C.J."/>
            <person name="Probst A.J."/>
            <person name="Thomas B.C."/>
            <person name="Singh A."/>
            <person name="Wilkins M.J."/>
            <person name="Karaoz U."/>
            <person name="Brodie E.L."/>
            <person name="Williams K.H."/>
            <person name="Hubbard S.S."/>
            <person name="Banfield J.F."/>
        </authorList>
    </citation>
    <scope>NUCLEOTIDE SEQUENCE [LARGE SCALE GENOMIC DNA]</scope>
</reference>
<dbReference type="Proteomes" id="UP000176915">
    <property type="component" value="Unassembled WGS sequence"/>
</dbReference>
<proteinExistence type="inferred from homology"/>
<dbReference type="NCBIfam" id="TIGR01079">
    <property type="entry name" value="rplX_bact"/>
    <property type="match status" value="1"/>
</dbReference>
<dbReference type="Gene3D" id="2.30.30.30">
    <property type="match status" value="1"/>
</dbReference>
<dbReference type="InterPro" id="IPR041988">
    <property type="entry name" value="Ribosomal_uL24_KOW"/>
</dbReference>
<dbReference type="GO" id="GO:0006412">
    <property type="term" value="P:translation"/>
    <property type="evidence" value="ECO:0007669"/>
    <property type="project" value="UniProtKB-UniRule"/>
</dbReference>
<dbReference type="AlphaFoldDB" id="A0A1F5SYQ1"/>
<comment type="caution">
    <text evidence="7">The sequence shown here is derived from an EMBL/GenBank/DDBJ whole genome shotgun (WGS) entry which is preliminary data.</text>
</comment>
<sequence>MKIKRGDKVKILAGKDQGKTGKVLQIFPSVNRASIEGLNLLIKHMRPRKRGEKGQRIEFPAPLDLSNIMLVCPACDKPARVGYKYVEVLKNDVKVKKKSRVCKKCKQVID</sequence>
<feature type="domain" description="KOW" evidence="6">
    <location>
        <begin position="2"/>
        <end position="29"/>
    </location>
</feature>
<comment type="function">
    <text evidence="5">One of two assembly initiator proteins, it binds directly to the 5'-end of the 23S rRNA, where it nucleates assembly of the 50S subunit.</text>
</comment>
<dbReference type="GO" id="GO:0005840">
    <property type="term" value="C:ribosome"/>
    <property type="evidence" value="ECO:0007669"/>
    <property type="project" value="UniProtKB-KW"/>
</dbReference>
<evidence type="ECO:0000256" key="5">
    <source>
        <dbReference type="HAMAP-Rule" id="MF_01326"/>
    </source>
</evidence>
<dbReference type="HAMAP" id="MF_01326_B">
    <property type="entry name" value="Ribosomal_uL24_B"/>
    <property type="match status" value="1"/>
</dbReference>
<evidence type="ECO:0000256" key="1">
    <source>
        <dbReference type="ARBA" id="ARBA00010618"/>
    </source>
</evidence>
<dbReference type="InterPro" id="IPR014722">
    <property type="entry name" value="Rib_uL2_dom2"/>
</dbReference>
<dbReference type="SMART" id="SM00739">
    <property type="entry name" value="KOW"/>
    <property type="match status" value="1"/>
</dbReference>
<keyword evidence="3 5" id="KW-0687">Ribonucleoprotein</keyword>
<evidence type="ECO:0000256" key="3">
    <source>
        <dbReference type="ARBA" id="ARBA00023274"/>
    </source>
</evidence>
<dbReference type="EMBL" id="MFFY01000017">
    <property type="protein sequence ID" value="OGF31361.1"/>
    <property type="molecule type" value="Genomic_DNA"/>
</dbReference>
<dbReference type="GO" id="GO:1990904">
    <property type="term" value="C:ribonucleoprotein complex"/>
    <property type="evidence" value="ECO:0007669"/>
    <property type="project" value="UniProtKB-KW"/>
</dbReference>
<keyword evidence="5" id="KW-0699">rRNA-binding</keyword>
<accession>A0A1F5SYQ1</accession>
<keyword evidence="2 5" id="KW-0689">Ribosomal protein</keyword>
<dbReference type="GO" id="GO:0019843">
    <property type="term" value="F:rRNA binding"/>
    <property type="evidence" value="ECO:0007669"/>
    <property type="project" value="UniProtKB-UniRule"/>
</dbReference>